<evidence type="ECO:0000256" key="6">
    <source>
        <dbReference type="ARBA" id="ARBA00022741"/>
    </source>
</evidence>
<gene>
    <name evidence="11" type="ORF">B1812_20050</name>
</gene>
<keyword evidence="8" id="KW-0460">Magnesium</keyword>
<keyword evidence="3" id="KW-0808">Transferase</keyword>
<comment type="similarity">
    <text evidence="9">Belongs to the MntA antitoxin family.</text>
</comment>
<dbReference type="Gene3D" id="3.30.460.10">
    <property type="entry name" value="Beta Polymerase, domain 2"/>
    <property type="match status" value="1"/>
</dbReference>
<dbReference type="EMBL" id="CP019948">
    <property type="protein sequence ID" value="ARN82991.1"/>
    <property type="molecule type" value="Genomic_DNA"/>
</dbReference>
<evidence type="ECO:0000259" key="10">
    <source>
        <dbReference type="Pfam" id="PF01909"/>
    </source>
</evidence>
<keyword evidence="5" id="KW-0479">Metal-binding</keyword>
<dbReference type="AlphaFoldDB" id="A0A1W6MZI1"/>
<dbReference type="InterPro" id="IPR002934">
    <property type="entry name" value="Polymerase_NTP_transf_dom"/>
</dbReference>
<dbReference type="InterPro" id="IPR043519">
    <property type="entry name" value="NT_sf"/>
</dbReference>
<dbReference type="STRING" id="655015.B1812_20050"/>
<keyword evidence="12" id="KW-1185">Reference proteome</keyword>
<accession>A0A1W6MZI1</accession>
<dbReference type="Proteomes" id="UP000193978">
    <property type="component" value="Chromosome"/>
</dbReference>
<keyword evidence="2" id="KW-1277">Toxin-antitoxin system</keyword>
<dbReference type="GO" id="GO:0016779">
    <property type="term" value="F:nucleotidyltransferase activity"/>
    <property type="evidence" value="ECO:0007669"/>
    <property type="project" value="UniProtKB-KW"/>
</dbReference>
<keyword evidence="7" id="KW-0067">ATP-binding</keyword>
<feature type="domain" description="Polymerase nucleotidyl transferase" evidence="10">
    <location>
        <begin position="12"/>
        <end position="95"/>
    </location>
</feature>
<evidence type="ECO:0000256" key="2">
    <source>
        <dbReference type="ARBA" id="ARBA00022649"/>
    </source>
</evidence>
<keyword evidence="6" id="KW-0547">Nucleotide-binding</keyword>
<protein>
    <submittedName>
        <fullName evidence="11">DNA polymerase III subunit beta</fullName>
    </submittedName>
</protein>
<proteinExistence type="inferred from homology"/>
<evidence type="ECO:0000313" key="12">
    <source>
        <dbReference type="Proteomes" id="UP000193978"/>
    </source>
</evidence>
<evidence type="ECO:0000256" key="4">
    <source>
        <dbReference type="ARBA" id="ARBA00022695"/>
    </source>
</evidence>
<dbReference type="Pfam" id="PF01909">
    <property type="entry name" value="NTP_transf_2"/>
    <property type="match status" value="1"/>
</dbReference>
<sequence>MDVEEAISRLRAHEAELKRLGVEHLYLFGSTARGSAGADSDVDLFFDHQKGKLGLYELMDVKERAAEILGRKADVMTRASLHPALKQRIEESAVLVF</sequence>
<dbReference type="CDD" id="cd05403">
    <property type="entry name" value="NT_KNTase_like"/>
    <property type="match status" value="1"/>
</dbReference>
<dbReference type="KEGG" id="mbry:B1812_20050"/>
<name>A0A1W6MZI1_9HYPH</name>
<organism evidence="11 12">
    <name type="scientific">Methylocystis bryophila</name>
    <dbReference type="NCBI Taxonomy" id="655015"/>
    <lineage>
        <taxon>Bacteria</taxon>
        <taxon>Pseudomonadati</taxon>
        <taxon>Pseudomonadota</taxon>
        <taxon>Alphaproteobacteria</taxon>
        <taxon>Hyphomicrobiales</taxon>
        <taxon>Methylocystaceae</taxon>
        <taxon>Methylocystis</taxon>
    </lineage>
</organism>
<reference evidence="11 12" key="1">
    <citation type="submission" date="2017-02" db="EMBL/GenBank/DDBJ databases">
        <authorList>
            <person name="Peterson S.W."/>
        </authorList>
    </citation>
    <scope>NUCLEOTIDE SEQUENCE [LARGE SCALE GENOMIC DNA]</scope>
    <source>
        <strain evidence="11 12">S285</strain>
    </source>
</reference>
<evidence type="ECO:0000256" key="7">
    <source>
        <dbReference type="ARBA" id="ARBA00022840"/>
    </source>
</evidence>
<dbReference type="SUPFAM" id="SSF81301">
    <property type="entry name" value="Nucleotidyltransferase"/>
    <property type="match status" value="1"/>
</dbReference>
<dbReference type="GO" id="GO:0005524">
    <property type="term" value="F:ATP binding"/>
    <property type="evidence" value="ECO:0007669"/>
    <property type="project" value="UniProtKB-KW"/>
</dbReference>
<dbReference type="GO" id="GO:0046872">
    <property type="term" value="F:metal ion binding"/>
    <property type="evidence" value="ECO:0007669"/>
    <property type="project" value="UniProtKB-KW"/>
</dbReference>
<dbReference type="PANTHER" id="PTHR33571">
    <property type="entry name" value="SSL8005 PROTEIN"/>
    <property type="match status" value="1"/>
</dbReference>
<evidence type="ECO:0000256" key="3">
    <source>
        <dbReference type="ARBA" id="ARBA00022679"/>
    </source>
</evidence>
<dbReference type="PANTHER" id="PTHR33571:SF14">
    <property type="entry name" value="PROTEIN ADENYLYLTRANSFERASE MJ0435-RELATED"/>
    <property type="match status" value="1"/>
</dbReference>
<dbReference type="OrthoDB" id="559450at2"/>
<evidence type="ECO:0000256" key="9">
    <source>
        <dbReference type="ARBA" id="ARBA00038276"/>
    </source>
</evidence>
<keyword evidence="4" id="KW-0548">Nucleotidyltransferase</keyword>
<evidence type="ECO:0000313" key="11">
    <source>
        <dbReference type="EMBL" id="ARN82991.1"/>
    </source>
</evidence>
<evidence type="ECO:0000256" key="1">
    <source>
        <dbReference type="ARBA" id="ARBA00001946"/>
    </source>
</evidence>
<evidence type="ECO:0000256" key="5">
    <source>
        <dbReference type="ARBA" id="ARBA00022723"/>
    </source>
</evidence>
<evidence type="ECO:0000256" key="8">
    <source>
        <dbReference type="ARBA" id="ARBA00022842"/>
    </source>
</evidence>
<comment type="cofactor">
    <cofactor evidence="1">
        <name>Mg(2+)</name>
        <dbReference type="ChEBI" id="CHEBI:18420"/>
    </cofactor>
</comment>
<dbReference type="InterPro" id="IPR052038">
    <property type="entry name" value="Type-VII_TA_antitoxin"/>
</dbReference>